<dbReference type="OrthoDB" id="2562444at2759"/>
<sequence>MAAEQRPDEILGTLLMRTSTPGASQFPVQYAELCTERSRVAVLGPSEKVLVYLERMQREGATASQIDRLSDFTKSPRSKTSNLAKSQLSSASRQQQGDAGYGQEEYGGDEIASDVQEGERSTIGSMVHHNGVHEPGPNDEPGPRYESYGSSFGNFGPLPPDSALGENTPGKAAGIPLPTSTSASTKVRSSRAGSRASATQKPRSMASRSQVTDRDDERAVTAAEDFLTSGKVPSVMTSQTPAAGRGDDVRSNTPRSHASHAPSAHSRATQKTRASEKPSTVYPPLPASPTVQSNIGSSSQMKSYHRSHSRAPSLSPSDSPSQVKSHRTAAKSIAKEPSLKPVQSVEGSEVEARSQHSRSRVNGDVRSQNGASAMSASRNAQSQRPFSPYRHAATDQDLMHAAQPTRSEISAQQRMNGSPTKRSVPDAHATPTPSRPQSPLTDPDGLNEDEEELVRDLLTRGHKTPRTSYAATSVLEPEHFSHFHDMDLCVLLHQLDDPMQHEIVKKAVRKAVKARVKKLGMKFDNESIKEYRKSFHNHDPSVHLDTNYQPSLPDEPPEWAKELMQNMILMQQRIERLGPKIDSLKASQSGSSVDDRKYNGHQYSASEVDRYTQSPMTQTVNIQTQPTGTINDESMYLPPDSDMRIVDSTHGHTLSGSMHHHDGSTHGMREEDEYDDDDETQTARRYGEPTTQDGHGLSEYTNDRIESPGQQYLEEELYKLRVRPGGSQSAVSHKTWELARDDGEYDEDDPDAQAAITESGMPEIPDSNPGGYDRRTSSPPLPPLPNDGRRDVAIPPTGQAWQQPSDYNSETAVQPPWQRIHQRLLNWAIVWPLTELDNALNSTTRGNQVDEVALSIWSTQTYKRYVRSKMTDSPPGRVDRLFVPPNMADAISNAVFNGRHGDASGMLRELWHPFGLEGMPRLLIVLAKHRSDSNHWVVHRFSLPDGTLTTYDSYPERCLPDGRVSASESVLRPSDDDMSNPIWYQPLGWWFAIRIAWPNAIYPSPDHLMQKMVRLHRPMQLGIDNSVAAAGIWRNLLMGSRAERSLDLERLRDLINTEVKNLRREEAHGQAVDRRAEAKLGGHELTTLCVTTRRGHAWCRALGDGRWALCWM</sequence>
<feature type="compositionally biased region" description="Polar residues" evidence="1">
    <location>
        <begin position="199"/>
        <end position="210"/>
    </location>
</feature>
<reference evidence="2 3" key="1">
    <citation type="submission" date="2019-02" db="EMBL/GenBank/DDBJ databases">
        <title>Genome sequencing of the rare red list fungi Dentipellis fragilis.</title>
        <authorList>
            <person name="Buettner E."/>
            <person name="Kellner H."/>
        </authorList>
    </citation>
    <scope>NUCLEOTIDE SEQUENCE [LARGE SCALE GENOMIC DNA]</scope>
    <source>
        <strain evidence="2 3">DSM 105465</strain>
    </source>
</reference>
<feature type="compositionally biased region" description="Polar residues" evidence="1">
    <location>
        <begin position="799"/>
        <end position="810"/>
    </location>
</feature>
<evidence type="ECO:0000313" key="2">
    <source>
        <dbReference type="EMBL" id="TFY70881.1"/>
    </source>
</evidence>
<feature type="compositionally biased region" description="Polar residues" evidence="1">
    <location>
        <begin position="431"/>
        <end position="440"/>
    </location>
</feature>
<feature type="compositionally biased region" description="Polar residues" evidence="1">
    <location>
        <begin position="289"/>
        <end position="302"/>
    </location>
</feature>
<feature type="compositionally biased region" description="Polar residues" evidence="1">
    <location>
        <begin position="404"/>
        <end position="421"/>
    </location>
</feature>
<dbReference type="AlphaFoldDB" id="A0A4Y9ZAQ4"/>
<feature type="compositionally biased region" description="Polar residues" evidence="1">
    <location>
        <begin position="310"/>
        <end position="323"/>
    </location>
</feature>
<proteinExistence type="predicted"/>
<feature type="compositionally biased region" description="Polar residues" evidence="1">
    <location>
        <begin position="178"/>
        <end position="187"/>
    </location>
</feature>
<gene>
    <name evidence="2" type="ORF">EVG20_g2113</name>
</gene>
<organism evidence="2 3">
    <name type="scientific">Dentipellis fragilis</name>
    <dbReference type="NCBI Taxonomy" id="205917"/>
    <lineage>
        <taxon>Eukaryota</taxon>
        <taxon>Fungi</taxon>
        <taxon>Dikarya</taxon>
        <taxon>Basidiomycota</taxon>
        <taxon>Agaricomycotina</taxon>
        <taxon>Agaricomycetes</taxon>
        <taxon>Russulales</taxon>
        <taxon>Hericiaceae</taxon>
        <taxon>Dentipellis</taxon>
    </lineage>
</organism>
<dbReference type="EMBL" id="SEOQ01000077">
    <property type="protein sequence ID" value="TFY70881.1"/>
    <property type="molecule type" value="Genomic_DNA"/>
</dbReference>
<name>A0A4Y9ZAQ4_9AGAM</name>
<feature type="compositionally biased region" description="Basic and acidic residues" evidence="1">
    <location>
        <begin position="659"/>
        <end position="669"/>
    </location>
</feature>
<dbReference type="STRING" id="205917.A0A4Y9ZAQ4"/>
<feature type="compositionally biased region" description="Polar residues" evidence="1">
    <location>
        <begin position="62"/>
        <end position="97"/>
    </location>
</feature>
<evidence type="ECO:0000313" key="3">
    <source>
        <dbReference type="Proteomes" id="UP000298327"/>
    </source>
</evidence>
<evidence type="ECO:0000256" key="1">
    <source>
        <dbReference type="SAM" id="MobiDB-lite"/>
    </source>
</evidence>
<feature type="compositionally biased region" description="Low complexity" evidence="1">
    <location>
        <begin position="254"/>
        <end position="267"/>
    </location>
</feature>
<protein>
    <submittedName>
        <fullName evidence="2">Uncharacterized protein</fullName>
    </submittedName>
</protein>
<feature type="region of interest" description="Disordered" evidence="1">
    <location>
        <begin position="648"/>
        <end position="706"/>
    </location>
</feature>
<feature type="compositionally biased region" description="Acidic residues" evidence="1">
    <location>
        <begin position="670"/>
        <end position="680"/>
    </location>
</feature>
<dbReference type="Proteomes" id="UP000298327">
    <property type="component" value="Unassembled WGS sequence"/>
</dbReference>
<comment type="caution">
    <text evidence="2">The sequence shown here is derived from an EMBL/GenBank/DDBJ whole genome shotgun (WGS) entry which is preliminary data.</text>
</comment>
<feature type="compositionally biased region" description="Polar residues" evidence="1">
    <location>
        <begin position="365"/>
        <end position="385"/>
    </location>
</feature>
<feature type="region of interest" description="Disordered" evidence="1">
    <location>
        <begin position="60"/>
        <end position="447"/>
    </location>
</feature>
<accession>A0A4Y9ZAQ4</accession>
<keyword evidence="3" id="KW-1185">Reference proteome</keyword>
<feature type="region of interest" description="Disordered" evidence="1">
    <location>
        <begin position="756"/>
        <end position="810"/>
    </location>
</feature>